<keyword evidence="2" id="KW-0808">Transferase</keyword>
<dbReference type="Pfam" id="PF00069">
    <property type="entry name" value="Pkinase"/>
    <property type="match status" value="1"/>
</dbReference>
<dbReference type="Gene3D" id="1.25.40.10">
    <property type="entry name" value="Tetratricopeptide repeat domain"/>
    <property type="match status" value="1"/>
</dbReference>
<dbReference type="Proteomes" id="UP000316759">
    <property type="component" value="Unassembled WGS sequence"/>
</dbReference>
<feature type="region of interest" description="Disordered" evidence="7">
    <location>
        <begin position="426"/>
        <end position="452"/>
    </location>
</feature>
<evidence type="ECO:0000259" key="8">
    <source>
        <dbReference type="PROSITE" id="PS50011"/>
    </source>
</evidence>
<dbReference type="Gene3D" id="1.10.510.10">
    <property type="entry name" value="Transferase(Phosphotransferase) domain 1"/>
    <property type="match status" value="1"/>
</dbReference>
<dbReference type="AlphaFoldDB" id="A0A504Z9A7"/>
<dbReference type="InterPro" id="IPR008271">
    <property type="entry name" value="Ser/Thr_kinase_AS"/>
</dbReference>
<dbReference type="PROSITE" id="PS00108">
    <property type="entry name" value="PROTEIN_KINASE_ST"/>
    <property type="match status" value="1"/>
</dbReference>
<dbReference type="GO" id="GO:0007094">
    <property type="term" value="P:mitotic spindle assembly checkpoint signaling"/>
    <property type="evidence" value="ECO:0007669"/>
    <property type="project" value="TreeGrafter"/>
</dbReference>
<evidence type="ECO:0000256" key="2">
    <source>
        <dbReference type="ARBA" id="ARBA00022679"/>
    </source>
</evidence>
<proteinExistence type="predicted"/>
<evidence type="ECO:0000313" key="10">
    <source>
        <dbReference type="Proteomes" id="UP000316759"/>
    </source>
</evidence>
<dbReference type="PANTHER" id="PTHR22974:SF21">
    <property type="entry name" value="DUAL SPECIFICITY PROTEIN KINASE TTK"/>
    <property type="match status" value="1"/>
</dbReference>
<dbReference type="SUPFAM" id="SSF56112">
    <property type="entry name" value="Protein kinase-like (PK-like)"/>
    <property type="match status" value="1"/>
</dbReference>
<dbReference type="GO" id="GO:0005524">
    <property type="term" value="F:ATP binding"/>
    <property type="evidence" value="ECO:0007669"/>
    <property type="project" value="UniProtKB-UniRule"/>
</dbReference>
<dbReference type="GO" id="GO:0004712">
    <property type="term" value="F:protein serine/threonine/tyrosine kinase activity"/>
    <property type="evidence" value="ECO:0007669"/>
    <property type="project" value="TreeGrafter"/>
</dbReference>
<feature type="binding site" evidence="6">
    <location>
        <position position="495"/>
    </location>
    <ligand>
        <name>ATP</name>
        <dbReference type="ChEBI" id="CHEBI:30616"/>
    </ligand>
</feature>
<organism evidence="9 10">
    <name type="scientific">Fasciola gigantica</name>
    <name type="common">Giant liver fluke</name>
    <dbReference type="NCBI Taxonomy" id="46835"/>
    <lineage>
        <taxon>Eukaryota</taxon>
        <taxon>Metazoa</taxon>
        <taxon>Spiralia</taxon>
        <taxon>Lophotrochozoa</taxon>
        <taxon>Platyhelminthes</taxon>
        <taxon>Trematoda</taxon>
        <taxon>Digenea</taxon>
        <taxon>Plagiorchiida</taxon>
        <taxon>Echinostomata</taxon>
        <taxon>Echinostomatoidea</taxon>
        <taxon>Fasciolidae</taxon>
        <taxon>Fasciola</taxon>
    </lineage>
</organism>
<gene>
    <name evidence="9" type="ORF">FGIG_08435</name>
</gene>
<keyword evidence="10" id="KW-1185">Reference proteome</keyword>
<dbReference type="InterPro" id="IPR011009">
    <property type="entry name" value="Kinase-like_dom_sf"/>
</dbReference>
<evidence type="ECO:0000256" key="3">
    <source>
        <dbReference type="ARBA" id="ARBA00022741"/>
    </source>
</evidence>
<dbReference type="EMBL" id="SUNJ01000841">
    <property type="protein sequence ID" value="TPP67297.1"/>
    <property type="molecule type" value="Genomic_DNA"/>
</dbReference>
<dbReference type="GO" id="GO:0004674">
    <property type="term" value="F:protein serine/threonine kinase activity"/>
    <property type="evidence" value="ECO:0007669"/>
    <property type="project" value="UniProtKB-KW"/>
</dbReference>
<evidence type="ECO:0000256" key="1">
    <source>
        <dbReference type="ARBA" id="ARBA00022527"/>
    </source>
</evidence>
<evidence type="ECO:0000313" key="9">
    <source>
        <dbReference type="EMBL" id="TPP67297.1"/>
    </source>
</evidence>
<dbReference type="PANTHER" id="PTHR22974">
    <property type="entry name" value="MIXED LINEAGE PROTEIN KINASE"/>
    <property type="match status" value="1"/>
</dbReference>
<comment type="caution">
    <text evidence="9">The sequence shown here is derived from an EMBL/GenBank/DDBJ whole genome shotgun (WGS) entry which is preliminary data.</text>
</comment>
<dbReference type="GO" id="GO:0034501">
    <property type="term" value="P:protein localization to kinetochore"/>
    <property type="evidence" value="ECO:0007669"/>
    <property type="project" value="TreeGrafter"/>
</dbReference>
<dbReference type="SMART" id="SM00220">
    <property type="entry name" value="S_TKc"/>
    <property type="match status" value="1"/>
</dbReference>
<sequence length="699" mass="78247">MLTDLEDISLDLQKAILKECPIDSRSHKEWLTYLDKVEQKLRQSNLTEHANRIMLKLYEDACSCLSEKWDEEAYVIMFIRRIILALHEQSSTGLFLLSLCSFNTRRNPRAAITVAFLYDIVGQKKRAQNLLTNAKKFADHQGLRQLNAAYDLLAQDGNLKPLMGNFYYEPPNQNELQFLDISLNQSCTDSTFKKPFTSHQKADMLFPPTLPTRNAQDRFPPTLSGSLSGSVCHSSRTDVISRSTSYDFTEVTPDLRRYSTPPLVECSLPYLNLLSSNQLEKSKNFSSIPHLGSTSKSTIDISKSTEDAPTISTQEKDFLITASASGDASHLTRASIDIMNPTSSFHAVPHGSVSTPARTSAELGKELQSRLPPLPPSITRIPLQPLDPDRWKPTSMAKPESVLPMQSLVSDENRYETTFKTDLPSVEDVCPKTVDPPKLSPEPSRSPSIPNTVTDIPERIEINLQTYWILRELGRGGSSVVYSALDSKRCIWAIKCVELDRVDKQLMAGFANEIAMLRSLGDTDRVIRLHDCELKADRILLVLEHADTDLKDLFLRLMKLDSTENPNPDSDPCVPLPAVVFYWDQMLRCVKALHDRRIVHLDLKPQNFVLVHGVLKLIDLGISQRLPDDCTRINPTVPLGTLTFMSPEQLSGSEPSTAQPGSRLWSPEAANETRLTVSSFASTYSSLSTHPSVRIVITV</sequence>
<dbReference type="FunFam" id="3.30.200.20:FF:000131">
    <property type="entry name" value="Dual specificity protein kinase TTK"/>
    <property type="match status" value="1"/>
</dbReference>
<dbReference type="OrthoDB" id="20524at2759"/>
<dbReference type="GO" id="GO:0005634">
    <property type="term" value="C:nucleus"/>
    <property type="evidence" value="ECO:0007669"/>
    <property type="project" value="TreeGrafter"/>
</dbReference>
<keyword evidence="1" id="KW-0723">Serine/threonine-protein kinase</keyword>
<dbReference type="InterPro" id="IPR011990">
    <property type="entry name" value="TPR-like_helical_dom_sf"/>
</dbReference>
<accession>A0A504Z9A7</accession>
<dbReference type="GO" id="GO:0033316">
    <property type="term" value="P:meiotic spindle assembly checkpoint signaling"/>
    <property type="evidence" value="ECO:0007669"/>
    <property type="project" value="TreeGrafter"/>
</dbReference>
<protein>
    <submittedName>
        <fullName evidence="9">Dual specificity serine:threonine tyrosine</fullName>
    </submittedName>
</protein>
<feature type="compositionally biased region" description="Polar residues" evidence="7">
    <location>
        <begin position="443"/>
        <end position="452"/>
    </location>
</feature>
<keyword evidence="5 6" id="KW-0067">ATP-binding</keyword>
<feature type="domain" description="Protein kinase" evidence="8">
    <location>
        <begin position="467"/>
        <end position="699"/>
    </location>
</feature>
<reference evidence="9 10" key="1">
    <citation type="submission" date="2019-04" db="EMBL/GenBank/DDBJ databases">
        <title>Annotation for the trematode Fasciola gigantica.</title>
        <authorList>
            <person name="Choi Y.-J."/>
        </authorList>
    </citation>
    <scope>NUCLEOTIDE SEQUENCE [LARGE SCALE GENOMIC DNA]</scope>
    <source>
        <strain evidence="9">Uganda_cow_1</strain>
    </source>
</reference>
<evidence type="ECO:0000256" key="4">
    <source>
        <dbReference type="ARBA" id="ARBA00022777"/>
    </source>
</evidence>
<dbReference type="PROSITE" id="PS50011">
    <property type="entry name" value="PROTEIN_KINASE_DOM"/>
    <property type="match status" value="1"/>
</dbReference>
<dbReference type="InterPro" id="IPR000719">
    <property type="entry name" value="Prot_kinase_dom"/>
</dbReference>
<name>A0A504Z9A7_FASGI</name>
<dbReference type="Gene3D" id="3.30.200.20">
    <property type="entry name" value="Phosphorylase Kinase, domain 1"/>
    <property type="match status" value="1"/>
</dbReference>
<evidence type="ECO:0000256" key="7">
    <source>
        <dbReference type="SAM" id="MobiDB-lite"/>
    </source>
</evidence>
<dbReference type="GO" id="GO:0007059">
    <property type="term" value="P:chromosome segregation"/>
    <property type="evidence" value="ECO:0007669"/>
    <property type="project" value="TreeGrafter"/>
</dbReference>
<keyword evidence="4" id="KW-0418">Kinase</keyword>
<dbReference type="PROSITE" id="PS00107">
    <property type="entry name" value="PROTEIN_KINASE_ATP"/>
    <property type="match status" value="1"/>
</dbReference>
<evidence type="ECO:0000256" key="6">
    <source>
        <dbReference type="PROSITE-ProRule" id="PRU10141"/>
    </source>
</evidence>
<dbReference type="GO" id="GO:0000776">
    <property type="term" value="C:kinetochore"/>
    <property type="evidence" value="ECO:0007669"/>
    <property type="project" value="TreeGrafter"/>
</dbReference>
<dbReference type="InterPro" id="IPR017441">
    <property type="entry name" value="Protein_kinase_ATP_BS"/>
</dbReference>
<feature type="region of interest" description="Disordered" evidence="7">
    <location>
        <begin position="368"/>
        <end position="388"/>
    </location>
</feature>
<keyword evidence="3 6" id="KW-0547">Nucleotide-binding</keyword>
<evidence type="ECO:0000256" key="5">
    <source>
        <dbReference type="ARBA" id="ARBA00022840"/>
    </source>
</evidence>
<dbReference type="STRING" id="46835.A0A504Z9A7"/>